<proteinExistence type="predicted"/>
<keyword evidence="1" id="KW-0472">Membrane</keyword>
<keyword evidence="3" id="KW-1185">Reference proteome</keyword>
<evidence type="ECO:0000313" key="3">
    <source>
        <dbReference type="Proteomes" id="UP000254640"/>
    </source>
</evidence>
<sequence length="130" mass="14467">MPAAINMMSDAVPGWRKYLFNSTWRYLLRILFALSGCAAIPWWLHQIEWTIPLTLGVVAAALADLDDRLAGRLKNLLITLLCFCIALGFQSSYCFPIHSPLLSGWQSRLGALFCWAPLASATRLSPLVLC</sequence>
<dbReference type="Proteomes" id="UP000254640">
    <property type="component" value="Unassembled WGS sequence"/>
</dbReference>
<feature type="transmembrane region" description="Helical" evidence="1">
    <location>
        <begin position="26"/>
        <end position="43"/>
    </location>
</feature>
<gene>
    <name evidence="2" type="primary">yccS_2</name>
    <name evidence="2" type="ORF">NCTC9381_03435</name>
</gene>
<dbReference type="EMBL" id="UGSO01000001">
    <property type="protein sequence ID" value="SUB17506.1"/>
    <property type="molecule type" value="Genomic_DNA"/>
</dbReference>
<keyword evidence="1" id="KW-0812">Transmembrane</keyword>
<accession>A0A379AI55</accession>
<reference evidence="2 3" key="1">
    <citation type="submission" date="2018-06" db="EMBL/GenBank/DDBJ databases">
        <authorList>
            <consortium name="Pathogen Informatics"/>
            <person name="Doyle S."/>
        </authorList>
    </citation>
    <scope>NUCLEOTIDE SEQUENCE [LARGE SCALE GENOMIC DNA]</scope>
    <source>
        <strain evidence="2 3">NCTC9381</strain>
    </source>
</reference>
<dbReference type="AlphaFoldDB" id="A0A379AI55"/>
<keyword evidence="1" id="KW-1133">Transmembrane helix</keyword>
<evidence type="ECO:0000256" key="1">
    <source>
        <dbReference type="SAM" id="Phobius"/>
    </source>
</evidence>
<feature type="transmembrane region" description="Helical" evidence="1">
    <location>
        <begin position="77"/>
        <end position="98"/>
    </location>
</feature>
<organism evidence="2 3">
    <name type="scientific">Enterobacter agglomerans</name>
    <name type="common">Erwinia herbicola</name>
    <name type="synonym">Pantoea agglomerans</name>
    <dbReference type="NCBI Taxonomy" id="549"/>
    <lineage>
        <taxon>Bacteria</taxon>
        <taxon>Pseudomonadati</taxon>
        <taxon>Pseudomonadota</taxon>
        <taxon>Gammaproteobacteria</taxon>
        <taxon>Enterobacterales</taxon>
        <taxon>Erwiniaceae</taxon>
        <taxon>Pantoea</taxon>
        <taxon>Pantoea agglomerans group</taxon>
    </lineage>
</organism>
<name>A0A379AI55_ENTAG</name>
<protein>
    <submittedName>
        <fullName evidence="2">Inner membrane protein yccS</fullName>
    </submittedName>
</protein>
<evidence type="ECO:0000313" key="2">
    <source>
        <dbReference type="EMBL" id="SUB17506.1"/>
    </source>
</evidence>